<organism evidence="3 4">
    <name type="scientific">Pomacea canaliculata</name>
    <name type="common">Golden apple snail</name>
    <dbReference type="NCBI Taxonomy" id="400727"/>
    <lineage>
        <taxon>Eukaryota</taxon>
        <taxon>Metazoa</taxon>
        <taxon>Spiralia</taxon>
        <taxon>Lophotrochozoa</taxon>
        <taxon>Mollusca</taxon>
        <taxon>Gastropoda</taxon>
        <taxon>Caenogastropoda</taxon>
        <taxon>Architaenioglossa</taxon>
        <taxon>Ampullarioidea</taxon>
        <taxon>Ampullariidae</taxon>
        <taxon>Pomacea</taxon>
    </lineage>
</organism>
<evidence type="ECO:0000313" key="4">
    <source>
        <dbReference type="Proteomes" id="UP000245119"/>
    </source>
</evidence>
<dbReference type="InterPro" id="IPR016135">
    <property type="entry name" value="UBQ-conjugating_enzyme/RWD"/>
</dbReference>
<evidence type="ECO:0000313" key="3">
    <source>
        <dbReference type="EMBL" id="PVD38144.1"/>
    </source>
</evidence>
<name>A0A2T7PXJ6_POMCA</name>
<dbReference type="OrthoDB" id="7851174at2759"/>
<keyword evidence="4" id="KW-1185">Reference proteome</keyword>
<dbReference type="STRING" id="400727.A0A2T7PXJ6"/>
<dbReference type="PROSITE" id="PS50127">
    <property type="entry name" value="UBC_2"/>
    <property type="match status" value="1"/>
</dbReference>
<evidence type="ECO:0000256" key="1">
    <source>
        <dbReference type="SAM" id="MobiDB-lite"/>
    </source>
</evidence>
<dbReference type="Pfam" id="PF00179">
    <property type="entry name" value="UQ_con"/>
    <property type="match status" value="1"/>
</dbReference>
<proteinExistence type="predicted"/>
<reference evidence="3 4" key="1">
    <citation type="submission" date="2018-04" db="EMBL/GenBank/DDBJ databases">
        <title>The genome of golden apple snail Pomacea canaliculata provides insight into stress tolerance and invasive adaptation.</title>
        <authorList>
            <person name="Liu C."/>
            <person name="Liu B."/>
            <person name="Ren Y."/>
            <person name="Zhang Y."/>
            <person name="Wang H."/>
            <person name="Li S."/>
            <person name="Jiang F."/>
            <person name="Yin L."/>
            <person name="Zhang G."/>
            <person name="Qian W."/>
            <person name="Fan W."/>
        </authorList>
    </citation>
    <scope>NUCLEOTIDE SEQUENCE [LARGE SCALE GENOMIC DNA]</scope>
    <source>
        <strain evidence="3">SZHN2017</strain>
        <tissue evidence="3">Muscle</tissue>
    </source>
</reference>
<feature type="domain" description="UBC core" evidence="2">
    <location>
        <begin position="53"/>
        <end position="204"/>
    </location>
</feature>
<dbReference type="AlphaFoldDB" id="A0A2T7PXJ6"/>
<accession>A0A2T7PXJ6</accession>
<dbReference type="InterPro" id="IPR050113">
    <property type="entry name" value="Ub_conjugating_enzyme"/>
</dbReference>
<dbReference type="EMBL" id="PZQS01000001">
    <property type="protein sequence ID" value="PVD38144.1"/>
    <property type="molecule type" value="Genomic_DNA"/>
</dbReference>
<dbReference type="Proteomes" id="UP000245119">
    <property type="component" value="Linkage Group LG1"/>
</dbReference>
<sequence length="204" mass="22090">MSSERGSSSSNSNGAPRKRRSDTETGEGTSSSSQRGIVSVPRTNLKIPKTMSTSLKRIQKELAEITLEPPPNCSAGPKGDNLYEWASTILGPTGSVYEGGVFFLDINFSTEYPFKPPKWSKTLKDGRGATRQCCGGSLVDSELRQLTLDQMETILSMGLLLGKEESKTATHAYVHLQQPGMESVPRKLQSCSTGSNPAELEICE</sequence>
<feature type="region of interest" description="Disordered" evidence="1">
    <location>
        <begin position="1"/>
        <end position="44"/>
    </location>
</feature>
<gene>
    <name evidence="3" type="ORF">C0Q70_00755</name>
</gene>
<dbReference type="Gene3D" id="3.10.110.10">
    <property type="entry name" value="Ubiquitin Conjugating Enzyme"/>
    <property type="match status" value="1"/>
</dbReference>
<feature type="compositionally biased region" description="Low complexity" evidence="1">
    <location>
        <begin position="1"/>
        <end position="14"/>
    </location>
</feature>
<comment type="caution">
    <text evidence="3">The sequence shown here is derived from an EMBL/GenBank/DDBJ whole genome shotgun (WGS) entry which is preliminary data.</text>
</comment>
<evidence type="ECO:0000259" key="2">
    <source>
        <dbReference type="PROSITE" id="PS50127"/>
    </source>
</evidence>
<dbReference type="PANTHER" id="PTHR24067">
    <property type="entry name" value="UBIQUITIN-CONJUGATING ENZYME E2"/>
    <property type="match status" value="1"/>
</dbReference>
<protein>
    <recommendedName>
        <fullName evidence="2">UBC core domain-containing protein</fullName>
    </recommendedName>
</protein>
<dbReference type="InterPro" id="IPR000608">
    <property type="entry name" value="UBC"/>
</dbReference>
<dbReference type="SMART" id="SM00212">
    <property type="entry name" value="UBCc"/>
    <property type="match status" value="1"/>
</dbReference>
<dbReference type="SUPFAM" id="SSF54495">
    <property type="entry name" value="UBC-like"/>
    <property type="match status" value="1"/>
</dbReference>